<dbReference type="RefSeq" id="WP_090936723.1">
    <property type="nucleotide sequence ID" value="NZ_FOTS01000017.1"/>
</dbReference>
<dbReference type="SUPFAM" id="SSF55874">
    <property type="entry name" value="ATPase domain of HSP90 chaperone/DNA topoisomerase II/histidine kinase"/>
    <property type="match status" value="1"/>
</dbReference>
<evidence type="ECO:0000313" key="8">
    <source>
        <dbReference type="Proteomes" id="UP000199520"/>
    </source>
</evidence>
<organism evidence="7 8">
    <name type="scientific">Pelosinus propionicus DSM 13327</name>
    <dbReference type="NCBI Taxonomy" id="1123291"/>
    <lineage>
        <taxon>Bacteria</taxon>
        <taxon>Bacillati</taxon>
        <taxon>Bacillota</taxon>
        <taxon>Negativicutes</taxon>
        <taxon>Selenomonadales</taxon>
        <taxon>Sporomusaceae</taxon>
        <taxon>Pelosinus</taxon>
    </lineage>
</organism>
<keyword evidence="8" id="KW-1185">Reference proteome</keyword>
<evidence type="ECO:0000256" key="4">
    <source>
        <dbReference type="ARBA" id="ARBA00022777"/>
    </source>
</evidence>
<evidence type="ECO:0000256" key="3">
    <source>
        <dbReference type="ARBA" id="ARBA00022679"/>
    </source>
</evidence>
<keyword evidence="5" id="KW-0902">Two-component regulatory system</keyword>
<name>A0A1I4KFW2_9FIRM</name>
<dbReference type="Proteomes" id="UP000199520">
    <property type="component" value="Unassembled WGS sequence"/>
</dbReference>
<comment type="catalytic activity">
    <reaction evidence="1">
        <text>ATP + protein L-histidine = ADP + protein N-phospho-L-histidine.</text>
        <dbReference type="EC" id="2.7.13.3"/>
    </reaction>
</comment>
<keyword evidence="4 7" id="KW-0418">Kinase</keyword>
<dbReference type="STRING" id="1123291.SAMN04490355_101757"/>
<evidence type="ECO:0000256" key="2">
    <source>
        <dbReference type="ARBA" id="ARBA00012438"/>
    </source>
</evidence>
<accession>A0A1I4KFW2</accession>
<reference evidence="8" key="1">
    <citation type="submission" date="2016-10" db="EMBL/GenBank/DDBJ databases">
        <authorList>
            <person name="Varghese N."/>
            <person name="Submissions S."/>
        </authorList>
    </citation>
    <scope>NUCLEOTIDE SEQUENCE [LARGE SCALE GENOMIC DNA]</scope>
    <source>
        <strain evidence="8">DSM 13327</strain>
    </source>
</reference>
<dbReference type="Gene3D" id="3.30.565.10">
    <property type="entry name" value="Histidine kinase-like ATPase, C-terminal domain"/>
    <property type="match status" value="1"/>
</dbReference>
<keyword evidence="3" id="KW-0808">Transferase</keyword>
<sequence>MNKIRGRSVDARFPAFVDRSNEDVEKQIEYFRELPLFKQAFDATGSMVLLLNKCTQVIFANQFFLDKIYVKTEQPSLGETLGQVLRCVHSHETSTGCGEVAACNYCGFYKLILKSIKAKGTYSGEFSSVNHIKNSKVHFNMEIHIAPIEVRDETFYIVTFTDIGDSLKVKMFEQIFFHDIINTTGALTGIIGLLKEDVPEEVKPEFEFVENTFKYLVEEIRSQKAILEAENGELVLETNKVDSIEVLTSAIKLYEGHELSSNKTILLDDKSSRIVFQIDYKLLRRILGNMIKNALEATNESGLITIGCNIDRDRNDQIVLWVHNDHYIEKELQRVIFHESFSTKGRGRGLGTYSMKLIGEKYLKGTVGFDTNQIEGTTFYIKLPLNED</sequence>
<dbReference type="InterPro" id="IPR050736">
    <property type="entry name" value="Sensor_HK_Regulatory"/>
</dbReference>
<evidence type="ECO:0000256" key="1">
    <source>
        <dbReference type="ARBA" id="ARBA00000085"/>
    </source>
</evidence>
<dbReference type="Pfam" id="PF02518">
    <property type="entry name" value="HATPase_c"/>
    <property type="match status" value="1"/>
</dbReference>
<evidence type="ECO:0000259" key="6">
    <source>
        <dbReference type="PROSITE" id="PS50109"/>
    </source>
</evidence>
<dbReference type="PANTHER" id="PTHR43711:SF1">
    <property type="entry name" value="HISTIDINE KINASE 1"/>
    <property type="match status" value="1"/>
</dbReference>
<dbReference type="EMBL" id="FOTS01000017">
    <property type="protein sequence ID" value="SFL77664.1"/>
    <property type="molecule type" value="Genomic_DNA"/>
</dbReference>
<dbReference type="PROSITE" id="PS50109">
    <property type="entry name" value="HIS_KIN"/>
    <property type="match status" value="1"/>
</dbReference>
<dbReference type="PANTHER" id="PTHR43711">
    <property type="entry name" value="TWO-COMPONENT HISTIDINE KINASE"/>
    <property type="match status" value="1"/>
</dbReference>
<dbReference type="InterPro" id="IPR036890">
    <property type="entry name" value="HATPase_C_sf"/>
</dbReference>
<dbReference type="AlphaFoldDB" id="A0A1I4KFW2"/>
<dbReference type="GO" id="GO:0004673">
    <property type="term" value="F:protein histidine kinase activity"/>
    <property type="evidence" value="ECO:0007669"/>
    <property type="project" value="UniProtKB-EC"/>
</dbReference>
<dbReference type="EC" id="2.7.13.3" evidence="2"/>
<protein>
    <recommendedName>
        <fullName evidence="2">histidine kinase</fullName>
        <ecNumber evidence="2">2.7.13.3</ecNumber>
    </recommendedName>
</protein>
<dbReference type="GO" id="GO:0000160">
    <property type="term" value="P:phosphorelay signal transduction system"/>
    <property type="evidence" value="ECO:0007669"/>
    <property type="project" value="UniProtKB-KW"/>
</dbReference>
<gene>
    <name evidence="7" type="ORF">SAMN04490355_101757</name>
</gene>
<dbReference type="OrthoDB" id="9792686at2"/>
<evidence type="ECO:0000313" key="7">
    <source>
        <dbReference type="EMBL" id="SFL77664.1"/>
    </source>
</evidence>
<dbReference type="InterPro" id="IPR005467">
    <property type="entry name" value="His_kinase_dom"/>
</dbReference>
<dbReference type="SMART" id="SM00387">
    <property type="entry name" value="HATPase_c"/>
    <property type="match status" value="1"/>
</dbReference>
<feature type="domain" description="Histidine kinase" evidence="6">
    <location>
        <begin position="175"/>
        <end position="387"/>
    </location>
</feature>
<dbReference type="InterPro" id="IPR003594">
    <property type="entry name" value="HATPase_dom"/>
</dbReference>
<evidence type="ECO:0000256" key="5">
    <source>
        <dbReference type="ARBA" id="ARBA00023012"/>
    </source>
</evidence>
<proteinExistence type="predicted"/>